<dbReference type="AlphaFoldDB" id="A0A0F9ABI4"/>
<sequence>TVDMPNLRLKGCDWTIDVQKNTKDAYVVQTELAITGNITFSGEASAGAFQLNVGAGPVSVSSRLNALMAVVVGAATVTGNYYVADFGAFTNAAVDAIVNLQTDSSVTATSGILMDIDGAVTYAIDFQGTVSDGWTSGDLTGSDEYGAFDEYSLIPIRIAGVTPTLYIMAAETWKAVTV</sequence>
<gene>
    <name evidence="1" type="ORF">LCGC14_2671080</name>
</gene>
<proteinExistence type="predicted"/>
<feature type="non-terminal residue" evidence="1">
    <location>
        <position position="1"/>
    </location>
</feature>
<accession>A0A0F9ABI4</accession>
<name>A0A0F9ABI4_9ZZZZ</name>
<evidence type="ECO:0000313" key="1">
    <source>
        <dbReference type="EMBL" id="KKK95610.1"/>
    </source>
</evidence>
<dbReference type="EMBL" id="LAZR01046836">
    <property type="protein sequence ID" value="KKK95610.1"/>
    <property type="molecule type" value="Genomic_DNA"/>
</dbReference>
<comment type="caution">
    <text evidence="1">The sequence shown here is derived from an EMBL/GenBank/DDBJ whole genome shotgun (WGS) entry which is preliminary data.</text>
</comment>
<organism evidence="1">
    <name type="scientific">marine sediment metagenome</name>
    <dbReference type="NCBI Taxonomy" id="412755"/>
    <lineage>
        <taxon>unclassified sequences</taxon>
        <taxon>metagenomes</taxon>
        <taxon>ecological metagenomes</taxon>
    </lineage>
</organism>
<reference evidence="1" key="1">
    <citation type="journal article" date="2015" name="Nature">
        <title>Complex archaea that bridge the gap between prokaryotes and eukaryotes.</title>
        <authorList>
            <person name="Spang A."/>
            <person name="Saw J.H."/>
            <person name="Jorgensen S.L."/>
            <person name="Zaremba-Niedzwiedzka K."/>
            <person name="Martijn J."/>
            <person name="Lind A.E."/>
            <person name="van Eijk R."/>
            <person name="Schleper C."/>
            <person name="Guy L."/>
            <person name="Ettema T.J."/>
        </authorList>
    </citation>
    <scope>NUCLEOTIDE SEQUENCE</scope>
</reference>
<protein>
    <submittedName>
        <fullName evidence="1">Uncharacterized protein</fullName>
    </submittedName>
</protein>